<evidence type="ECO:0000313" key="3">
    <source>
        <dbReference type="Proteomes" id="UP000229390"/>
    </source>
</evidence>
<sequence>MRNKLITISLIILVLLGLVIPNLPFGQTESKALASESEIIQEPLLKPFPLFPNSPDYWWQHEFFTRQIREKNQIQDIDPFSPNLPWNNLQPEIGPDGTVRFKPNESKPFSANPESSSISTFESSGTEDLEAPQLLSFNFTPKNIDTKIGPQTVTFTLRTTDNLSGFSQAWWYLNSPSGQQIRGGYVSDWSRISGDALDGIYQSEVELPQYSEAGTWYVGYISLVDKVGNLRFFNEQDLINLHFPTKIENGRGIPSDLGFRANPNGFKFQNFSTSRTWEMFERFFGKSAVTLPNGDRRYTAEQYFKEHYSQYMGSCDGFSGASLINFKHLDQPNAGPFAMPYYETLFFQDLNDDIKNAITYQQGFPFSLKPISYVAVLEKESNNSPTFFYNRIKEAIQNREPVVLWIWEEPEWWGIWQEGGGHALVPYRYKDISENEGWVYVYDSNHPGDNNRKVVFNLKNDTWSYEFQKFWWIFSIVWEGDSSYLSMATIPLSMRLLKGVPPWNQEVSPYAYLASVEGPARPLFTDQNGNRIGFVDGEFVNEISDATYVVPLAQDQDKVSGLYYLPEESDYTVTISGTDEETMDFRVISNQLLVEITNATIHSSTIDTVKIGKGYKSLTYTTNDDYKEYSAAITEEFPDMSRIVKVNTDISSGDTTTLEITNEQTFKYVNRGNTKTYNLLLEQRGTGTASISFPNLEIGANETQSIEVVDWNNLDTTEIILNRDKDSDGTVDETETLQITFEDQERGTKIIINIPNKTFQFVTPDKEFPIKKADWMRIIELSQQPNVLKYNSQQRTWSIDNSKLNLDPSISSELKNLQFKKKPREIILIKHRDEEITLSAVALTGEIDFCLAQVKDVKMNKHYLLIDKVGKE</sequence>
<evidence type="ECO:0000259" key="1">
    <source>
        <dbReference type="Pfam" id="PF24893"/>
    </source>
</evidence>
<dbReference type="Proteomes" id="UP000229390">
    <property type="component" value="Unassembled WGS sequence"/>
</dbReference>
<organism evidence="2 3">
    <name type="scientific">Candidatus Nealsonbacteria bacterium CG08_land_8_20_14_0_20_43_11</name>
    <dbReference type="NCBI Taxonomy" id="1974706"/>
    <lineage>
        <taxon>Bacteria</taxon>
        <taxon>Candidatus Nealsoniibacteriota</taxon>
    </lineage>
</organism>
<feature type="domain" description="DUF7743" evidence="1">
    <location>
        <begin position="127"/>
        <end position="242"/>
    </location>
</feature>
<dbReference type="AlphaFoldDB" id="A0A2M6T1A4"/>
<dbReference type="EMBL" id="PEYE01000010">
    <property type="protein sequence ID" value="PIS39027.1"/>
    <property type="molecule type" value="Genomic_DNA"/>
</dbReference>
<accession>A0A2M6T1A4</accession>
<name>A0A2M6T1A4_9BACT</name>
<proteinExistence type="predicted"/>
<comment type="caution">
    <text evidence="2">The sequence shown here is derived from an EMBL/GenBank/DDBJ whole genome shotgun (WGS) entry which is preliminary data.</text>
</comment>
<evidence type="ECO:0000313" key="2">
    <source>
        <dbReference type="EMBL" id="PIS39027.1"/>
    </source>
</evidence>
<gene>
    <name evidence="2" type="ORF">COT34_00470</name>
</gene>
<dbReference type="Pfam" id="PF24893">
    <property type="entry name" value="DUF7743"/>
    <property type="match status" value="1"/>
</dbReference>
<reference evidence="3" key="1">
    <citation type="submission" date="2017-09" db="EMBL/GenBank/DDBJ databases">
        <title>Depth-based differentiation of microbial function through sediment-hosted aquifers and enrichment of novel symbionts in the deep terrestrial subsurface.</title>
        <authorList>
            <person name="Probst A.J."/>
            <person name="Ladd B."/>
            <person name="Jarett J.K."/>
            <person name="Geller-Mcgrath D.E."/>
            <person name="Sieber C.M.K."/>
            <person name="Emerson J.B."/>
            <person name="Anantharaman K."/>
            <person name="Thomas B.C."/>
            <person name="Malmstrom R."/>
            <person name="Stieglmeier M."/>
            <person name="Klingl A."/>
            <person name="Woyke T."/>
            <person name="Ryan C.M."/>
            <person name="Banfield J.F."/>
        </authorList>
    </citation>
    <scope>NUCLEOTIDE SEQUENCE [LARGE SCALE GENOMIC DNA]</scope>
</reference>
<protein>
    <recommendedName>
        <fullName evidence="1">DUF7743 domain-containing protein</fullName>
    </recommendedName>
</protein>
<dbReference type="InterPro" id="IPR056645">
    <property type="entry name" value="DUF7743"/>
</dbReference>